<dbReference type="PANTHER" id="PTHR21011:SF1">
    <property type="entry name" value="SMALL RIBOSOMAL SUBUNIT PROTEIN BS6M"/>
    <property type="match status" value="1"/>
</dbReference>
<keyword evidence="2 6" id="KW-0689">Ribosomal protein</keyword>
<dbReference type="HAMAP" id="MF_00360">
    <property type="entry name" value="Ribosomal_bS6"/>
    <property type="match status" value="1"/>
</dbReference>
<keyword evidence="3 6" id="KW-0687">Ribonucleoprotein</keyword>
<evidence type="ECO:0000313" key="7">
    <source>
        <dbReference type="EMBL" id="QEK39143.1"/>
    </source>
</evidence>
<dbReference type="InterPro" id="IPR020814">
    <property type="entry name" value="Ribosomal_S6_plastid/chlpt"/>
</dbReference>
<dbReference type="Proteomes" id="UP000324924">
    <property type="component" value="Chromosome"/>
</dbReference>
<dbReference type="GO" id="GO:0003735">
    <property type="term" value="F:structural constituent of ribosome"/>
    <property type="evidence" value="ECO:0007669"/>
    <property type="project" value="InterPro"/>
</dbReference>
<protein>
    <recommendedName>
        <fullName evidence="5 6">Small ribosomal subunit protein bS6</fullName>
    </recommendedName>
</protein>
<comment type="function">
    <text evidence="4 6">Binds together with bS18 to 16S ribosomal RNA.</text>
</comment>
<reference evidence="7 8" key="1">
    <citation type="submission" date="2019-08" db="EMBL/GenBank/DDBJ databases">
        <title>Highly reduced genomes of protist endosymbionts show evolutionary convergence.</title>
        <authorList>
            <person name="George E."/>
            <person name="Husnik F."/>
            <person name="Tashyreva D."/>
            <person name="Prokopchuk G."/>
            <person name="Horak A."/>
            <person name="Kwong W.K."/>
            <person name="Lukes J."/>
            <person name="Keeling P.J."/>
        </authorList>
    </citation>
    <scope>NUCLEOTIDE SEQUENCE [LARGE SCALE GENOMIC DNA]</scope>
    <source>
        <strain evidence="7">1604HC</strain>
    </source>
</reference>
<evidence type="ECO:0000256" key="2">
    <source>
        <dbReference type="ARBA" id="ARBA00022980"/>
    </source>
</evidence>
<evidence type="ECO:0000256" key="5">
    <source>
        <dbReference type="ARBA" id="ARBA00035294"/>
    </source>
</evidence>
<evidence type="ECO:0000256" key="3">
    <source>
        <dbReference type="ARBA" id="ARBA00023274"/>
    </source>
</evidence>
<keyword evidence="8" id="KW-1185">Reference proteome</keyword>
<dbReference type="GO" id="GO:0005737">
    <property type="term" value="C:cytoplasm"/>
    <property type="evidence" value="ECO:0007669"/>
    <property type="project" value="UniProtKB-ARBA"/>
</dbReference>
<dbReference type="InterPro" id="IPR035980">
    <property type="entry name" value="Ribosomal_bS6_sf"/>
</dbReference>
<dbReference type="NCBIfam" id="TIGR00166">
    <property type="entry name" value="S6"/>
    <property type="match status" value="1"/>
</dbReference>
<dbReference type="InterPro" id="IPR001648">
    <property type="entry name" value="Ribosomal_bS18"/>
</dbReference>
<dbReference type="GO" id="GO:0005840">
    <property type="term" value="C:ribosome"/>
    <property type="evidence" value="ECO:0007669"/>
    <property type="project" value="UniProtKB-KW"/>
</dbReference>
<dbReference type="GO" id="GO:0070181">
    <property type="term" value="F:small ribosomal subunit rRNA binding"/>
    <property type="evidence" value="ECO:0007669"/>
    <property type="project" value="TreeGrafter"/>
</dbReference>
<dbReference type="KEGG" id="nabu:FZC36_01695"/>
<dbReference type="EMBL" id="CP043314">
    <property type="protein sequence ID" value="QEK39143.1"/>
    <property type="molecule type" value="Genomic_DNA"/>
</dbReference>
<dbReference type="Pfam" id="PF01084">
    <property type="entry name" value="Ribosomal_S18"/>
    <property type="match status" value="1"/>
</dbReference>
<dbReference type="AlphaFoldDB" id="A0A5C0UHU0"/>
<comment type="similarity">
    <text evidence="1 6">Belongs to the bacterial ribosomal protein bS6 family.</text>
</comment>
<evidence type="ECO:0000256" key="6">
    <source>
        <dbReference type="HAMAP-Rule" id="MF_00360"/>
    </source>
</evidence>
<name>A0A5C0UHU0_9PROT</name>
<dbReference type="SUPFAM" id="SSF46911">
    <property type="entry name" value="Ribosomal protein S18"/>
    <property type="match status" value="1"/>
</dbReference>
<accession>A0A5C0UHU0</accession>
<evidence type="ECO:0000256" key="1">
    <source>
        <dbReference type="ARBA" id="ARBA00009512"/>
    </source>
</evidence>
<dbReference type="Gene3D" id="3.30.70.60">
    <property type="match status" value="1"/>
</dbReference>
<evidence type="ECO:0000256" key="4">
    <source>
        <dbReference type="ARBA" id="ARBA00035104"/>
    </source>
</evidence>
<dbReference type="CDD" id="cd00473">
    <property type="entry name" value="bS6"/>
    <property type="match status" value="1"/>
</dbReference>
<dbReference type="RefSeq" id="WP_148972266.1">
    <property type="nucleotide sequence ID" value="NZ_CP043314.1"/>
</dbReference>
<dbReference type="Gene3D" id="4.10.640.10">
    <property type="entry name" value="Ribosomal protein S18"/>
    <property type="match status" value="1"/>
</dbReference>
<dbReference type="SUPFAM" id="SSF54995">
    <property type="entry name" value="Ribosomal protein S6"/>
    <property type="match status" value="1"/>
</dbReference>
<dbReference type="InterPro" id="IPR036870">
    <property type="entry name" value="Ribosomal_bS18_sf"/>
</dbReference>
<keyword evidence="6" id="KW-0694">RNA-binding</keyword>
<dbReference type="Pfam" id="PF01250">
    <property type="entry name" value="Ribosomal_S6"/>
    <property type="match status" value="1"/>
</dbReference>
<organism evidence="7 8">
    <name type="scientific">Candidatus Nesciobacter abundans</name>
    <dbReference type="NCBI Taxonomy" id="2601668"/>
    <lineage>
        <taxon>Bacteria</taxon>
        <taxon>Pseudomonadati</taxon>
        <taxon>Pseudomonadota</taxon>
        <taxon>Alphaproteobacteria</taxon>
        <taxon>Holosporales</taxon>
        <taxon>Holosporaceae</taxon>
        <taxon>Candidatus Nesciobacter</taxon>
    </lineage>
</organism>
<dbReference type="GO" id="GO:0006412">
    <property type="term" value="P:translation"/>
    <property type="evidence" value="ECO:0007669"/>
    <property type="project" value="UniProtKB-UniRule"/>
</dbReference>
<dbReference type="PANTHER" id="PTHR21011">
    <property type="entry name" value="MITOCHONDRIAL 28S RIBOSOMAL PROTEIN S6"/>
    <property type="match status" value="1"/>
</dbReference>
<proteinExistence type="inferred from homology"/>
<dbReference type="OrthoDB" id="9812702at2"/>
<evidence type="ECO:0000313" key="8">
    <source>
        <dbReference type="Proteomes" id="UP000324924"/>
    </source>
</evidence>
<gene>
    <name evidence="6 7" type="primary">rpsF</name>
    <name evidence="7" type="ORF">FZC36_01695</name>
</gene>
<keyword evidence="6" id="KW-0699">rRNA-binding</keyword>
<sequence length="171" mass="20240">MRNYRLNCVLKQNISEEEAEKVVDQISKEIDSLGGKEVSRKNFGLNKLKYEIQRNIRGHYILMDFNLPSEQSKKLVNTLKLNKDLIRYMIRLLDKKERPLTEVQSLFDPIRDPRNRFAENKIDYLRDTSRMTTPHGRILAPKILGFSAKEMRRLSKAIKERRFLALMPYKA</sequence>
<dbReference type="InterPro" id="IPR000529">
    <property type="entry name" value="Ribosomal_bS6"/>
</dbReference>
<dbReference type="InterPro" id="IPR014717">
    <property type="entry name" value="Transl_elong_EF1B/ribsomal_bS6"/>
</dbReference>
<dbReference type="GO" id="GO:1990904">
    <property type="term" value="C:ribonucleoprotein complex"/>
    <property type="evidence" value="ECO:0007669"/>
    <property type="project" value="UniProtKB-KW"/>
</dbReference>